<dbReference type="Gene3D" id="6.20.210.10">
    <property type="entry name" value="Nin one binding (NOB1), Zn-ribbon-like"/>
    <property type="match status" value="1"/>
</dbReference>
<dbReference type="InterPro" id="IPR014881">
    <property type="entry name" value="NOB1_Zn-bd"/>
</dbReference>
<evidence type="ECO:0000256" key="4">
    <source>
        <dbReference type="ARBA" id="ARBA00022723"/>
    </source>
</evidence>
<dbReference type="InterPro" id="IPR039907">
    <property type="entry name" value="NOB1"/>
</dbReference>
<dbReference type="Proteomes" id="UP000887540">
    <property type="component" value="Unplaced"/>
</dbReference>
<feature type="binding site" evidence="8">
    <location>
        <position position="241"/>
    </location>
    <ligand>
        <name>Zn(2+)</name>
        <dbReference type="ChEBI" id="CHEBI:29105"/>
    </ligand>
</feature>
<feature type="binding site" evidence="8">
    <location>
        <position position="226"/>
    </location>
    <ligand>
        <name>Zn(2+)</name>
        <dbReference type="ChEBI" id="CHEBI:29105"/>
    </ligand>
</feature>
<reference evidence="13" key="1">
    <citation type="submission" date="2022-11" db="UniProtKB">
        <authorList>
            <consortium name="WormBaseParasite"/>
        </authorList>
    </citation>
    <scope>IDENTIFICATION</scope>
</reference>
<proteinExistence type="inferred from homology"/>
<feature type="binding site" evidence="8">
    <location>
        <position position="238"/>
    </location>
    <ligand>
        <name>Zn(2+)</name>
        <dbReference type="ChEBI" id="CHEBI:29105"/>
    </ligand>
</feature>
<comment type="subcellular location">
    <subcellularLocation>
        <location evidence="1">Nucleus</location>
    </subcellularLocation>
</comment>
<dbReference type="PANTHER" id="PTHR12814:SF2">
    <property type="entry name" value="RNA-BINDING PROTEIN NOB1"/>
    <property type="match status" value="1"/>
</dbReference>
<dbReference type="FunFam" id="3.40.50.1010:FF:000020">
    <property type="entry name" value="20S-pre-rRNA D-site endonuclease NOB1"/>
    <property type="match status" value="1"/>
</dbReference>
<evidence type="ECO:0000256" key="7">
    <source>
        <dbReference type="ARBA" id="ARBA00023242"/>
    </source>
</evidence>
<keyword evidence="3" id="KW-0540">Nuclease</keyword>
<keyword evidence="7" id="KW-0539">Nucleus</keyword>
<accession>A0A914D4Q9</accession>
<feature type="region of interest" description="Disordered" evidence="9">
    <location>
        <begin position="330"/>
        <end position="355"/>
    </location>
</feature>
<feature type="domain" description="Ribonuclease PIN" evidence="11">
    <location>
        <begin position="12"/>
        <end position="98"/>
    </location>
</feature>
<dbReference type="InterPro" id="IPR036283">
    <property type="entry name" value="NOB1_Zf-like_sf"/>
</dbReference>
<dbReference type="PIRSF" id="PIRSF037125">
    <property type="entry name" value="D-site_20S_pre-rRNA_nuclease"/>
    <property type="match status" value="1"/>
</dbReference>
<feature type="domain" description="Nin one binding (NOB1) Zn-ribbon-like" evidence="10">
    <location>
        <begin position="213"/>
        <end position="284"/>
    </location>
</feature>
<comment type="similarity">
    <text evidence="2">Belongs to the NOB1 family.</text>
</comment>
<evidence type="ECO:0000256" key="9">
    <source>
        <dbReference type="SAM" id="MobiDB-lite"/>
    </source>
</evidence>
<dbReference type="Gene3D" id="3.40.50.1010">
    <property type="entry name" value="5'-nuclease"/>
    <property type="match status" value="1"/>
</dbReference>
<dbReference type="WBParaSite" id="ACRNAN_scaffold17767.g23380.t1">
    <property type="protein sequence ID" value="ACRNAN_scaffold17767.g23380.t1"/>
    <property type="gene ID" value="ACRNAN_scaffold17767.g23380"/>
</dbReference>
<keyword evidence="5" id="KW-0378">Hydrolase</keyword>
<dbReference type="GO" id="GO:0016787">
    <property type="term" value="F:hydrolase activity"/>
    <property type="evidence" value="ECO:0007669"/>
    <property type="project" value="UniProtKB-KW"/>
</dbReference>
<dbReference type="GO" id="GO:0004521">
    <property type="term" value="F:RNA endonuclease activity"/>
    <property type="evidence" value="ECO:0007669"/>
    <property type="project" value="InterPro"/>
</dbReference>
<sequence length="355" mass="40116">MRASEDVPVHHLVVDTGGFIKNAKIIDIGAVIYTISEVISEIKDKATRQRLECLPYTLNLKQPSQESLKNVTEISKKTGDYSSLSLTDLKVIALTHDLHIEHCGSAGINYDVKPNIQTVERQSQKLDANLPGFHDRQKEASADDEDSEDEYDSEEDDEGWVNEENFQEVVGNSEHGEVKNEKMTVACLSTDFAIQNVLLHMKLNLVSVDGMRIQKLQTYILRCRACFNTTPIMTKQFCPKCGNKTLHRVAVTVDENGETQLHVNWERLRVKRGLRYSLPTPKGGKHTVQEQLFEDQRMPQNRLAKVIENPLEDGPFSLNDVTSRSAVLGIRSLHRPRPRNPNAPAKGRKRGGKRR</sequence>
<feature type="compositionally biased region" description="Acidic residues" evidence="9">
    <location>
        <begin position="142"/>
        <end position="161"/>
    </location>
</feature>
<dbReference type="CDD" id="cd09876">
    <property type="entry name" value="PIN_Nob1-like"/>
    <property type="match status" value="1"/>
</dbReference>
<evidence type="ECO:0000256" key="2">
    <source>
        <dbReference type="ARBA" id="ARBA00005858"/>
    </source>
</evidence>
<keyword evidence="6 8" id="KW-0862">Zinc</keyword>
<organism evidence="12 13">
    <name type="scientific">Acrobeloides nanus</name>
    <dbReference type="NCBI Taxonomy" id="290746"/>
    <lineage>
        <taxon>Eukaryota</taxon>
        <taxon>Metazoa</taxon>
        <taxon>Ecdysozoa</taxon>
        <taxon>Nematoda</taxon>
        <taxon>Chromadorea</taxon>
        <taxon>Rhabditida</taxon>
        <taxon>Tylenchina</taxon>
        <taxon>Cephalobomorpha</taxon>
        <taxon>Cephaloboidea</taxon>
        <taxon>Cephalobidae</taxon>
        <taxon>Acrobeloides</taxon>
    </lineage>
</organism>
<keyword evidence="12" id="KW-1185">Reference proteome</keyword>
<dbReference type="SUPFAM" id="SSF144206">
    <property type="entry name" value="NOB1 zinc finger-like"/>
    <property type="match status" value="1"/>
</dbReference>
<dbReference type="GO" id="GO:0030688">
    <property type="term" value="C:preribosome, small subunit precursor"/>
    <property type="evidence" value="ECO:0007669"/>
    <property type="project" value="TreeGrafter"/>
</dbReference>
<evidence type="ECO:0000256" key="8">
    <source>
        <dbReference type="PIRSR" id="PIRSR037125-1"/>
    </source>
</evidence>
<dbReference type="GO" id="GO:0046872">
    <property type="term" value="F:metal ion binding"/>
    <property type="evidence" value="ECO:0007669"/>
    <property type="project" value="UniProtKB-KW"/>
</dbReference>
<dbReference type="InterPro" id="IPR017117">
    <property type="entry name" value="Nob1_euk"/>
</dbReference>
<dbReference type="AlphaFoldDB" id="A0A914D4Q9"/>
<keyword evidence="4 8" id="KW-0479">Metal-binding</keyword>
<name>A0A914D4Q9_9BILA</name>
<feature type="region of interest" description="Disordered" evidence="9">
    <location>
        <begin position="127"/>
        <end position="162"/>
    </location>
</feature>
<evidence type="ECO:0000259" key="11">
    <source>
        <dbReference type="Pfam" id="PF17146"/>
    </source>
</evidence>
<evidence type="ECO:0000256" key="3">
    <source>
        <dbReference type="ARBA" id="ARBA00022722"/>
    </source>
</evidence>
<evidence type="ECO:0000256" key="6">
    <source>
        <dbReference type="ARBA" id="ARBA00022833"/>
    </source>
</evidence>
<evidence type="ECO:0000256" key="5">
    <source>
        <dbReference type="ARBA" id="ARBA00022801"/>
    </source>
</evidence>
<dbReference type="PANTHER" id="PTHR12814">
    <property type="entry name" value="RNA-BINDING PROTEIN NOB1"/>
    <property type="match status" value="1"/>
</dbReference>
<dbReference type="Pfam" id="PF08772">
    <property type="entry name" value="Zn_ribbon_NOB1"/>
    <property type="match status" value="1"/>
</dbReference>
<feature type="compositionally biased region" description="Basic residues" evidence="9">
    <location>
        <begin position="346"/>
        <end position="355"/>
    </location>
</feature>
<feature type="binding site" evidence="8">
    <location>
        <position position="223"/>
    </location>
    <ligand>
        <name>Zn(2+)</name>
        <dbReference type="ChEBI" id="CHEBI:29105"/>
    </ligand>
</feature>
<evidence type="ECO:0000256" key="1">
    <source>
        <dbReference type="ARBA" id="ARBA00004123"/>
    </source>
</evidence>
<evidence type="ECO:0000313" key="12">
    <source>
        <dbReference type="Proteomes" id="UP000887540"/>
    </source>
</evidence>
<dbReference type="GO" id="GO:0031981">
    <property type="term" value="C:nuclear lumen"/>
    <property type="evidence" value="ECO:0007669"/>
    <property type="project" value="UniProtKB-ARBA"/>
</dbReference>
<dbReference type="Pfam" id="PF17146">
    <property type="entry name" value="PIN_6"/>
    <property type="match status" value="1"/>
</dbReference>
<evidence type="ECO:0000313" key="13">
    <source>
        <dbReference type="WBParaSite" id="ACRNAN_scaffold17767.g23380.t1"/>
    </source>
</evidence>
<dbReference type="GO" id="GO:0030490">
    <property type="term" value="P:maturation of SSU-rRNA"/>
    <property type="evidence" value="ECO:0007669"/>
    <property type="project" value="TreeGrafter"/>
</dbReference>
<protein>
    <submittedName>
        <fullName evidence="13">RNA-binding protein NOB1</fullName>
    </submittedName>
</protein>
<evidence type="ECO:0000259" key="10">
    <source>
        <dbReference type="Pfam" id="PF08772"/>
    </source>
</evidence>
<dbReference type="GO" id="GO:0005737">
    <property type="term" value="C:cytoplasm"/>
    <property type="evidence" value="ECO:0007669"/>
    <property type="project" value="UniProtKB-ARBA"/>
</dbReference>
<dbReference type="InterPro" id="IPR033411">
    <property type="entry name" value="Ribonuclease_PIN"/>
</dbReference>